<evidence type="ECO:0000256" key="3">
    <source>
        <dbReference type="SAM" id="SignalP"/>
    </source>
</evidence>
<feature type="region of interest" description="Disordered" evidence="1">
    <location>
        <begin position="450"/>
        <end position="577"/>
    </location>
</feature>
<feature type="transmembrane region" description="Helical" evidence="2">
    <location>
        <begin position="292"/>
        <end position="312"/>
    </location>
</feature>
<protein>
    <submittedName>
        <fullName evidence="4">13420_t:CDS:1</fullName>
    </submittedName>
</protein>
<proteinExistence type="predicted"/>
<organism evidence="4 5">
    <name type="scientific">Funneliformis geosporum</name>
    <dbReference type="NCBI Taxonomy" id="1117311"/>
    <lineage>
        <taxon>Eukaryota</taxon>
        <taxon>Fungi</taxon>
        <taxon>Fungi incertae sedis</taxon>
        <taxon>Mucoromycota</taxon>
        <taxon>Glomeromycotina</taxon>
        <taxon>Glomeromycetes</taxon>
        <taxon>Glomerales</taxon>
        <taxon>Glomeraceae</taxon>
        <taxon>Funneliformis</taxon>
    </lineage>
</organism>
<dbReference type="OrthoDB" id="26203at2759"/>
<accession>A0A9W4SBA3</accession>
<evidence type="ECO:0000313" key="5">
    <source>
        <dbReference type="Proteomes" id="UP001153678"/>
    </source>
</evidence>
<dbReference type="AlphaFoldDB" id="A0A9W4SBA3"/>
<evidence type="ECO:0000256" key="1">
    <source>
        <dbReference type="SAM" id="MobiDB-lite"/>
    </source>
</evidence>
<feature type="transmembrane region" description="Helical" evidence="2">
    <location>
        <begin position="228"/>
        <end position="250"/>
    </location>
</feature>
<feature type="compositionally biased region" description="Polar residues" evidence="1">
    <location>
        <begin position="512"/>
        <end position="521"/>
    </location>
</feature>
<keyword evidence="2" id="KW-1133">Transmembrane helix</keyword>
<reference evidence="4" key="1">
    <citation type="submission" date="2022-08" db="EMBL/GenBank/DDBJ databases">
        <authorList>
            <person name="Kallberg Y."/>
            <person name="Tangrot J."/>
            <person name="Rosling A."/>
        </authorList>
    </citation>
    <scope>NUCLEOTIDE SEQUENCE</scope>
    <source>
        <strain evidence="4">Wild A</strain>
    </source>
</reference>
<dbReference type="PANTHER" id="PTHR42058:SF1">
    <property type="entry name" value="G-PROTEIN COUPLED RECEPTORS FAMILY 2 PROFILE 2 DOMAIN-CONTAINING PROTEIN"/>
    <property type="match status" value="1"/>
</dbReference>
<evidence type="ECO:0000256" key="2">
    <source>
        <dbReference type="SAM" id="Phobius"/>
    </source>
</evidence>
<dbReference type="Proteomes" id="UP001153678">
    <property type="component" value="Unassembled WGS sequence"/>
</dbReference>
<sequence>MSWFLIISMLIHSAFTQDLDINHDISKENCPSPLIIRDVDKDDSQICFDDCCVACPFVNNFYEENKINKTFKSFAIVGIISFFLMIVLAIFFITLPSQKQNPLARQMLLPLAISVMYFEGSEFITIFQQKSQCVNHITPATQGNNVLCAIQAFFTLGGGYAISCWSALLMTHLHLMSVWRIEFIAKKIVYFHGFILMATMLAIIIPFAKKSIQSNNICFISPDASTTYFYFLSFIYIAFIAHFSTFIYMAHITIDSNRRYLPARDLSIRASFIEAQRKVTYVKTIFLMQWRALLGASLMLVIYVINWHYYIIEVKPDSIIDSWLPTWLQCLSTHGDQTICAKLIENHVVPYIYTFSLLLFNRSAGILIFIIFAAKKSIMVEAYDVITRKVTSRSMDLTTSYIESESSRFSTLRTSFKEKRRSILGAGTRSSTISLNEESKFSIMNWKSTNSSNVDSSTNRQSIVNSSTPSTPYMGKRSSVTFSEPLHQKRSRALTPSPPSSPVSSRKTSRPISFTSSVSMEENSHLAKDITIPEVALIHKSKKDEKKKRDNGEKSVNVTINTTLDEEDERENKLEEF</sequence>
<feature type="chain" id="PRO_5040904258" evidence="3">
    <location>
        <begin position="17"/>
        <end position="577"/>
    </location>
</feature>
<dbReference type="InterPro" id="IPR053247">
    <property type="entry name" value="GPCR_GPR1/git3-like"/>
</dbReference>
<feature type="transmembrane region" description="Helical" evidence="2">
    <location>
        <begin position="107"/>
        <end position="129"/>
    </location>
</feature>
<feature type="transmembrane region" description="Helical" evidence="2">
    <location>
        <begin position="351"/>
        <end position="374"/>
    </location>
</feature>
<feature type="compositionally biased region" description="Polar residues" evidence="1">
    <location>
        <begin position="460"/>
        <end position="471"/>
    </location>
</feature>
<feature type="compositionally biased region" description="Low complexity" evidence="1">
    <location>
        <begin position="450"/>
        <end position="459"/>
    </location>
</feature>
<feature type="transmembrane region" description="Helical" evidence="2">
    <location>
        <begin position="74"/>
        <end position="95"/>
    </location>
</feature>
<keyword evidence="2" id="KW-0812">Transmembrane</keyword>
<evidence type="ECO:0000313" key="4">
    <source>
        <dbReference type="EMBL" id="CAI2163492.1"/>
    </source>
</evidence>
<dbReference type="Gene3D" id="1.20.1070.10">
    <property type="entry name" value="Rhodopsin 7-helix transmembrane proteins"/>
    <property type="match status" value="1"/>
</dbReference>
<keyword evidence="5" id="KW-1185">Reference proteome</keyword>
<comment type="caution">
    <text evidence="4">The sequence shown here is derived from an EMBL/GenBank/DDBJ whole genome shotgun (WGS) entry which is preliminary data.</text>
</comment>
<gene>
    <name evidence="4" type="ORF">FWILDA_LOCUS1094</name>
</gene>
<keyword evidence="2" id="KW-0472">Membrane</keyword>
<dbReference type="PANTHER" id="PTHR42058">
    <property type="entry name" value="G_PROTEIN_RECEP_F2_4 DOMAIN-CONTAINING PROTEIN"/>
    <property type="match status" value="1"/>
</dbReference>
<feature type="compositionally biased region" description="Basic and acidic residues" evidence="1">
    <location>
        <begin position="542"/>
        <end position="553"/>
    </location>
</feature>
<feature type="transmembrane region" description="Helical" evidence="2">
    <location>
        <begin position="149"/>
        <end position="168"/>
    </location>
</feature>
<name>A0A9W4SBA3_9GLOM</name>
<feature type="transmembrane region" description="Helical" evidence="2">
    <location>
        <begin position="189"/>
        <end position="208"/>
    </location>
</feature>
<dbReference type="EMBL" id="CAMKVN010000094">
    <property type="protein sequence ID" value="CAI2163492.1"/>
    <property type="molecule type" value="Genomic_DNA"/>
</dbReference>
<keyword evidence="3" id="KW-0732">Signal</keyword>
<feature type="signal peptide" evidence="3">
    <location>
        <begin position="1"/>
        <end position="16"/>
    </location>
</feature>